<dbReference type="AlphaFoldDB" id="A0A8T3D7H5"/>
<protein>
    <submittedName>
        <fullName evidence="1">Uncharacterized protein</fullName>
    </submittedName>
</protein>
<organism evidence="1 2">
    <name type="scientific">Albula goreensis</name>
    <dbReference type="NCBI Taxonomy" id="1534307"/>
    <lineage>
        <taxon>Eukaryota</taxon>
        <taxon>Metazoa</taxon>
        <taxon>Chordata</taxon>
        <taxon>Craniata</taxon>
        <taxon>Vertebrata</taxon>
        <taxon>Euteleostomi</taxon>
        <taxon>Actinopterygii</taxon>
        <taxon>Neopterygii</taxon>
        <taxon>Teleostei</taxon>
        <taxon>Albuliformes</taxon>
        <taxon>Albulidae</taxon>
        <taxon>Albula</taxon>
    </lineage>
</organism>
<accession>A0A8T3D7H5</accession>
<gene>
    <name evidence="1" type="ORF">AGOR_G00131480</name>
</gene>
<comment type="caution">
    <text evidence="1">The sequence shown here is derived from an EMBL/GenBank/DDBJ whole genome shotgun (WGS) entry which is preliminary data.</text>
</comment>
<evidence type="ECO:0000313" key="2">
    <source>
        <dbReference type="Proteomes" id="UP000829720"/>
    </source>
</evidence>
<keyword evidence="2" id="KW-1185">Reference proteome</keyword>
<name>A0A8T3D7H5_9TELE</name>
<dbReference type="Proteomes" id="UP000829720">
    <property type="component" value="Unassembled WGS sequence"/>
</dbReference>
<feature type="non-terminal residue" evidence="1">
    <location>
        <position position="159"/>
    </location>
</feature>
<evidence type="ECO:0000313" key="1">
    <source>
        <dbReference type="EMBL" id="KAI1892256.1"/>
    </source>
</evidence>
<proteinExistence type="predicted"/>
<sequence length="159" mass="17796">MTLNGTQHFKGAYTSHRPPVQALYSDVKLGINTNHLLRHILFDLVPSCEDTAPRHEGEVEKEAYAQAEAQKTKDEAEVKVDWRLFCCSCDSLPPSFAPALERSLSPRRARKTDLKRPFHNTLCQGRRGLCAPCLSQLFPDCPKSCEAFPLGFLGLLLLT</sequence>
<dbReference type="EMBL" id="JAERUA010000012">
    <property type="protein sequence ID" value="KAI1892256.1"/>
    <property type="molecule type" value="Genomic_DNA"/>
</dbReference>
<reference evidence="1" key="1">
    <citation type="submission" date="2021-01" db="EMBL/GenBank/DDBJ databases">
        <authorList>
            <person name="Zahm M."/>
            <person name="Roques C."/>
            <person name="Cabau C."/>
            <person name="Klopp C."/>
            <person name="Donnadieu C."/>
            <person name="Jouanno E."/>
            <person name="Lampietro C."/>
            <person name="Louis A."/>
            <person name="Herpin A."/>
            <person name="Echchiki A."/>
            <person name="Berthelot C."/>
            <person name="Parey E."/>
            <person name="Roest-Crollius H."/>
            <person name="Braasch I."/>
            <person name="Postlethwait J."/>
            <person name="Bobe J."/>
            <person name="Montfort J."/>
            <person name="Bouchez O."/>
            <person name="Begum T."/>
            <person name="Mejri S."/>
            <person name="Adams A."/>
            <person name="Chen W.-J."/>
            <person name="Guiguen Y."/>
        </authorList>
    </citation>
    <scope>NUCLEOTIDE SEQUENCE</scope>
    <source>
        <tissue evidence="1">Blood</tissue>
    </source>
</reference>